<evidence type="ECO:0000313" key="7">
    <source>
        <dbReference type="EMBL" id="ECV9657127.1"/>
    </source>
</evidence>
<sequence length="157" mass="17888">MKAINLFLLAAMIGIELILGVVVAPVIFYPASFIGEGVLSHFQSGLMMTQIFIKMGYLLIFVSIFNLLFEIYSFIKEDMKFQVKFSKLILSILILILSLVFVLYFTNTIIELQNLGEQATKSQEFLGIHNASEVVIKIILLMQVFLYFLSFKIVKKC</sequence>
<gene>
    <name evidence="7" type="ORF">F2N06_03780</name>
</gene>
<evidence type="ECO:0000256" key="1">
    <source>
        <dbReference type="ARBA" id="ARBA00004370"/>
    </source>
</evidence>
<evidence type="ECO:0000256" key="5">
    <source>
        <dbReference type="SAM" id="Phobius"/>
    </source>
</evidence>
<keyword evidence="4 5" id="KW-0472">Membrane</keyword>
<feature type="domain" description="TMEM205-like" evidence="6">
    <location>
        <begin position="8"/>
        <end position="116"/>
    </location>
</feature>
<evidence type="ECO:0000256" key="4">
    <source>
        <dbReference type="ARBA" id="ARBA00023136"/>
    </source>
</evidence>
<dbReference type="GO" id="GO:0016020">
    <property type="term" value="C:membrane"/>
    <property type="evidence" value="ECO:0007669"/>
    <property type="project" value="UniProtKB-SubCell"/>
</dbReference>
<dbReference type="EMBL" id="AAKUWM010000005">
    <property type="protein sequence ID" value="ECV9657127.1"/>
    <property type="molecule type" value="Genomic_DNA"/>
</dbReference>
<dbReference type="InterPro" id="IPR025423">
    <property type="entry name" value="TMEM205-like"/>
</dbReference>
<evidence type="ECO:0000259" key="6">
    <source>
        <dbReference type="Pfam" id="PF13664"/>
    </source>
</evidence>
<evidence type="ECO:0000256" key="2">
    <source>
        <dbReference type="ARBA" id="ARBA00022692"/>
    </source>
</evidence>
<feature type="transmembrane region" description="Helical" evidence="5">
    <location>
        <begin position="51"/>
        <end position="75"/>
    </location>
</feature>
<reference evidence="7" key="1">
    <citation type="submission" date="2019-09" db="EMBL/GenBank/DDBJ databases">
        <authorList>
            <consortium name="GenomeTrakr network: Whole genome sequencing for foodborne pathogen traceback"/>
        </authorList>
    </citation>
    <scope>NUCLEOTIDE SEQUENCE [LARGE SCALE GENOMIC DNA]</scope>
    <source>
        <strain evidence="7">TTU_583</strain>
    </source>
</reference>
<organism evidence="7">
    <name type="scientific">Campylobacter jejuni</name>
    <dbReference type="NCBI Taxonomy" id="197"/>
    <lineage>
        <taxon>Bacteria</taxon>
        <taxon>Pseudomonadati</taxon>
        <taxon>Campylobacterota</taxon>
        <taxon>Epsilonproteobacteria</taxon>
        <taxon>Campylobacterales</taxon>
        <taxon>Campylobacteraceae</taxon>
        <taxon>Campylobacter</taxon>
    </lineage>
</organism>
<evidence type="ECO:0000256" key="3">
    <source>
        <dbReference type="ARBA" id="ARBA00022989"/>
    </source>
</evidence>
<keyword evidence="2 5" id="KW-0812">Transmembrane</keyword>
<name>A0A698FE50_CAMJU</name>
<comment type="subcellular location">
    <subcellularLocation>
        <location evidence="1">Membrane</location>
    </subcellularLocation>
</comment>
<proteinExistence type="predicted"/>
<accession>A0A698FE50</accession>
<protein>
    <submittedName>
        <fullName evidence="7">DUF4149 domain-containing protein</fullName>
    </submittedName>
</protein>
<keyword evidence="3 5" id="KW-1133">Transmembrane helix</keyword>
<feature type="transmembrane region" description="Helical" evidence="5">
    <location>
        <begin position="7"/>
        <end position="31"/>
    </location>
</feature>
<dbReference type="AlphaFoldDB" id="A0A698FE50"/>
<comment type="caution">
    <text evidence="7">The sequence shown here is derived from an EMBL/GenBank/DDBJ whole genome shotgun (WGS) entry which is preliminary data.</text>
</comment>
<feature type="transmembrane region" description="Helical" evidence="5">
    <location>
        <begin position="134"/>
        <end position="154"/>
    </location>
</feature>
<feature type="transmembrane region" description="Helical" evidence="5">
    <location>
        <begin position="87"/>
        <end position="106"/>
    </location>
</feature>
<dbReference type="Pfam" id="PF13664">
    <property type="entry name" value="DUF4149"/>
    <property type="match status" value="1"/>
</dbReference>